<name>A0A4U0QNG5_9RHOB</name>
<evidence type="ECO:0000256" key="1">
    <source>
        <dbReference type="SAM" id="MobiDB-lite"/>
    </source>
</evidence>
<feature type="compositionally biased region" description="Acidic residues" evidence="1">
    <location>
        <begin position="188"/>
        <end position="203"/>
    </location>
</feature>
<feature type="region of interest" description="Disordered" evidence="1">
    <location>
        <begin position="111"/>
        <end position="203"/>
    </location>
</feature>
<keyword evidence="2" id="KW-0732">Signal</keyword>
<feature type="compositionally biased region" description="Low complexity" evidence="1">
    <location>
        <begin position="111"/>
        <end position="130"/>
    </location>
</feature>
<proteinExistence type="predicted"/>
<evidence type="ECO:0000313" key="4">
    <source>
        <dbReference type="Proteomes" id="UP000306223"/>
    </source>
</evidence>
<comment type="caution">
    <text evidence="3">The sequence shown here is derived from an EMBL/GenBank/DDBJ whole genome shotgun (WGS) entry which is preliminary data.</text>
</comment>
<dbReference type="Proteomes" id="UP000306223">
    <property type="component" value="Unassembled WGS sequence"/>
</dbReference>
<feature type="chain" id="PRO_5020422385" description="PepSY domain-containing protein" evidence="2">
    <location>
        <begin position="31"/>
        <end position="203"/>
    </location>
</feature>
<evidence type="ECO:0008006" key="5">
    <source>
        <dbReference type="Google" id="ProtNLM"/>
    </source>
</evidence>
<feature type="compositionally biased region" description="Polar residues" evidence="1">
    <location>
        <begin position="139"/>
        <end position="160"/>
    </location>
</feature>
<gene>
    <name evidence="3" type="ORF">FA740_12640</name>
</gene>
<sequence length="203" mass="20493">MTSNPIATVKLGGKAAILATLMATASFAQTATTEAPAEMTTMDAVEFPVLTSVETDQEVIDSLSAQGYENVVVTRADGTLIVTGERGGLPTEMIFSDTDGTLVLVDGVEPATTVPAPDAPAAGATVDPATSTDGDEPTSETPDSTNFSGQNQVPLDTPTASVEGDESDPVFETIPSDAVLPTPTEGETGIDADGGAETDGNEG</sequence>
<evidence type="ECO:0000256" key="2">
    <source>
        <dbReference type="SAM" id="SignalP"/>
    </source>
</evidence>
<organism evidence="3 4">
    <name type="scientific">Paracoccus hibiscisoli</name>
    <dbReference type="NCBI Taxonomy" id="2023261"/>
    <lineage>
        <taxon>Bacteria</taxon>
        <taxon>Pseudomonadati</taxon>
        <taxon>Pseudomonadota</taxon>
        <taxon>Alphaproteobacteria</taxon>
        <taxon>Rhodobacterales</taxon>
        <taxon>Paracoccaceae</taxon>
        <taxon>Paracoccus</taxon>
    </lineage>
</organism>
<reference evidence="3 4" key="1">
    <citation type="submission" date="2019-04" db="EMBL/GenBank/DDBJ databases">
        <authorList>
            <person name="Li J."/>
        </authorList>
    </citation>
    <scope>NUCLEOTIDE SEQUENCE [LARGE SCALE GENOMIC DNA]</scope>
    <source>
        <strain evidence="3 4">CCTCC AB2016182</strain>
    </source>
</reference>
<accession>A0A4U0QNG5</accession>
<dbReference type="EMBL" id="SUNH01000017">
    <property type="protein sequence ID" value="TJZ83306.1"/>
    <property type="molecule type" value="Genomic_DNA"/>
</dbReference>
<dbReference type="AlphaFoldDB" id="A0A4U0QNG5"/>
<dbReference type="OrthoDB" id="7774559at2"/>
<keyword evidence="4" id="KW-1185">Reference proteome</keyword>
<evidence type="ECO:0000313" key="3">
    <source>
        <dbReference type="EMBL" id="TJZ83306.1"/>
    </source>
</evidence>
<protein>
    <recommendedName>
        <fullName evidence="5">PepSY domain-containing protein</fullName>
    </recommendedName>
</protein>
<dbReference type="RefSeq" id="WP_136857141.1">
    <property type="nucleotide sequence ID" value="NZ_SUNH01000017.1"/>
</dbReference>
<feature type="signal peptide" evidence="2">
    <location>
        <begin position="1"/>
        <end position="30"/>
    </location>
</feature>